<dbReference type="InterPro" id="IPR012677">
    <property type="entry name" value="Nucleotide-bd_a/b_plait_sf"/>
</dbReference>
<dbReference type="AlphaFoldDB" id="A0A6F9DPQ5"/>
<evidence type="ECO:0000256" key="2">
    <source>
        <dbReference type="SAM" id="Coils"/>
    </source>
</evidence>
<comment type="similarity">
    <text evidence="1">Belongs to the CAF1 family.</text>
</comment>
<dbReference type="PANTHER" id="PTHR15092">
    <property type="entry name" value="POLY A -SPECIFIC RIBONUCLEASE/TARGET OF EGR1, MEMBER 1"/>
    <property type="match status" value="1"/>
</dbReference>
<dbReference type="GO" id="GO:1990431">
    <property type="term" value="P:priRNA 3'-end processing"/>
    <property type="evidence" value="ECO:0007669"/>
    <property type="project" value="TreeGrafter"/>
</dbReference>
<feature type="region of interest" description="Disordered" evidence="3">
    <location>
        <begin position="153"/>
        <end position="184"/>
    </location>
</feature>
<dbReference type="InterPro" id="IPR012337">
    <property type="entry name" value="RNaseH-like_sf"/>
</dbReference>
<dbReference type="SUPFAM" id="SSF53098">
    <property type="entry name" value="Ribonuclease H-like"/>
    <property type="match status" value="1"/>
</dbReference>
<accession>A0A6F9DPQ5</accession>
<organism evidence="5">
    <name type="scientific">Phallusia mammillata</name>
    <dbReference type="NCBI Taxonomy" id="59560"/>
    <lineage>
        <taxon>Eukaryota</taxon>
        <taxon>Metazoa</taxon>
        <taxon>Chordata</taxon>
        <taxon>Tunicata</taxon>
        <taxon>Ascidiacea</taxon>
        <taxon>Phlebobranchia</taxon>
        <taxon>Ascidiidae</taxon>
        <taxon>Phallusia</taxon>
    </lineage>
</organism>
<dbReference type="GO" id="GO:0005634">
    <property type="term" value="C:nucleus"/>
    <property type="evidence" value="ECO:0007669"/>
    <property type="project" value="InterPro"/>
</dbReference>
<dbReference type="GO" id="GO:0005737">
    <property type="term" value="C:cytoplasm"/>
    <property type="evidence" value="ECO:0007669"/>
    <property type="project" value="InterPro"/>
</dbReference>
<feature type="region of interest" description="Disordered" evidence="3">
    <location>
        <begin position="567"/>
        <end position="586"/>
    </location>
</feature>
<dbReference type="InterPro" id="IPR051181">
    <property type="entry name" value="CAF1_poly(A)_ribonucleases"/>
</dbReference>
<dbReference type="FunFam" id="3.30.420.10:FF:000035">
    <property type="entry name" value="Poly(A)-specific ribonuclease PARN"/>
    <property type="match status" value="1"/>
</dbReference>
<dbReference type="GO" id="GO:0000289">
    <property type="term" value="P:nuclear-transcribed mRNA poly(A) tail shortening"/>
    <property type="evidence" value="ECO:0007669"/>
    <property type="project" value="TreeGrafter"/>
</dbReference>
<reference evidence="5" key="1">
    <citation type="submission" date="2020-04" db="EMBL/GenBank/DDBJ databases">
        <authorList>
            <person name="Neveu A P."/>
        </authorList>
    </citation>
    <scope>NUCLEOTIDE SEQUENCE</scope>
    <source>
        <tissue evidence="5">Whole embryo</tissue>
    </source>
</reference>
<feature type="compositionally biased region" description="Polar residues" evidence="3">
    <location>
        <begin position="567"/>
        <end position="579"/>
    </location>
</feature>
<dbReference type="GO" id="GO:0004535">
    <property type="term" value="F:poly(A)-specific ribonuclease activity"/>
    <property type="evidence" value="ECO:0007669"/>
    <property type="project" value="InterPro"/>
</dbReference>
<dbReference type="InterPro" id="IPR014789">
    <property type="entry name" value="PolyA-riboNase_RNA-binding"/>
</dbReference>
<evidence type="ECO:0000256" key="1">
    <source>
        <dbReference type="ARBA" id="ARBA00008372"/>
    </source>
</evidence>
<sequence>MDVTRDNFRQTLPLVKQAIKEASFIAIDGEFTGLSNGSFNTTAYDSPPQRYLKLHSNTHNFLLIQFGMCAFRWSDESQKYKAEAFNFYIFPLKSTVSGVPDRIFSCQSSSLDFLTKQGFDFNKAFKNGIPYLRPNEEATVRATLEEKQTFRENAFRSPVKRKNNSNNSSPVSTDSPTSAADQKAKEFVETAKQKVQKFLEDANQEEELILESCNSYFRKLLFESLPLAFPDQVLVESRTNEHTKLRHIVVVKGASSNIKKARQELTKAREEAELEDAIGFSKVISCLSESGKLVVGHNMFLDVIYTIQQFVHPLPNDLEEFKSLVSCVFPKVLDTKLMGSMLPFKDQLQSTALGDMHNRLKLPPFNPVGIETPGKYNIGTNDEHNHLHEAAYDAFITGSSFLSMVNFLSSFQSTSNPIISFSSLCNLVSPYVNKIFLMRSHDIPYLNISGTDLTPSRDHVFHVQFPASWRSNDIRQLFAPVGQINISWIDETHCLVGLYNKVQAKNVKNLVKSGTVEPGLYCIQSYDDYQAEPQLWLPTSQRNMVWRSNSTSNSVVNTPTRAKPALSFTSGLGQTSITPPTADVSTPLYRKRQGSFANRETTNGSLKDCDENDVEPLLKRQKSQENCTEDLPETHVKQDEAEVGEVSNVAASSGLFVVPDQWE</sequence>
<dbReference type="GO" id="GO:1990432">
    <property type="term" value="P:siRNA 3'-end processing"/>
    <property type="evidence" value="ECO:0007669"/>
    <property type="project" value="TreeGrafter"/>
</dbReference>
<dbReference type="SUPFAM" id="SSF54928">
    <property type="entry name" value="RNA-binding domain, RBD"/>
    <property type="match status" value="1"/>
</dbReference>
<gene>
    <name evidence="5" type="primary">Pnldc1</name>
</gene>
<dbReference type="Gene3D" id="3.30.420.10">
    <property type="entry name" value="Ribonuclease H-like superfamily/Ribonuclease H"/>
    <property type="match status" value="2"/>
</dbReference>
<keyword evidence="2" id="KW-0175">Coiled coil</keyword>
<dbReference type="InterPro" id="IPR036867">
    <property type="entry name" value="R3H_dom_sf"/>
</dbReference>
<feature type="domain" description="Poly(A)-specific ribonuclease RNA-binding" evidence="4">
    <location>
        <begin position="450"/>
        <end position="531"/>
    </location>
</feature>
<dbReference type="GO" id="GO:0046872">
    <property type="term" value="F:metal ion binding"/>
    <property type="evidence" value="ECO:0007669"/>
    <property type="project" value="InterPro"/>
</dbReference>
<dbReference type="Pfam" id="PF08675">
    <property type="entry name" value="RNA_bind"/>
    <property type="match status" value="1"/>
</dbReference>
<evidence type="ECO:0000256" key="3">
    <source>
        <dbReference type="SAM" id="MobiDB-lite"/>
    </source>
</evidence>
<dbReference type="InterPro" id="IPR036397">
    <property type="entry name" value="RNaseH_sf"/>
</dbReference>
<feature type="coiled-coil region" evidence="2">
    <location>
        <begin position="251"/>
        <end position="278"/>
    </location>
</feature>
<evidence type="ECO:0000313" key="5">
    <source>
        <dbReference type="EMBL" id="CAB3264978.1"/>
    </source>
</evidence>
<dbReference type="PANTHER" id="PTHR15092:SF44">
    <property type="entry name" value="POLY(A)-SPECIFIC RIBONUCLEASE PARN"/>
    <property type="match status" value="1"/>
</dbReference>
<dbReference type="Gene3D" id="3.30.70.330">
    <property type="match status" value="1"/>
</dbReference>
<name>A0A6F9DPQ5_9ASCI</name>
<feature type="compositionally biased region" description="Polar residues" evidence="3">
    <location>
        <begin position="164"/>
        <end position="180"/>
    </location>
</feature>
<dbReference type="Pfam" id="PF04857">
    <property type="entry name" value="CAF1"/>
    <property type="match status" value="1"/>
</dbReference>
<evidence type="ECO:0000259" key="4">
    <source>
        <dbReference type="Pfam" id="PF08675"/>
    </source>
</evidence>
<dbReference type="CDD" id="cd12428">
    <property type="entry name" value="RRM_PARN"/>
    <property type="match status" value="1"/>
</dbReference>
<dbReference type="SUPFAM" id="SSF82708">
    <property type="entry name" value="R3H domain"/>
    <property type="match status" value="1"/>
</dbReference>
<protein>
    <submittedName>
        <fullName evidence="5">Poly(A)-specific ribonuclease PARN</fullName>
    </submittedName>
</protein>
<proteinExistence type="evidence at transcript level"/>
<dbReference type="EMBL" id="LR789116">
    <property type="protein sequence ID" value="CAB3264978.1"/>
    <property type="molecule type" value="mRNA"/>
</dbReference>
<dbReference type="GO" id="GO:0003723">
    <property type="term" value="F:RNA binding"/>
    <property type="evidence" value="ECO:0007669"/>
    <property type="project" value="InterPro"/>
</dbReference>
<dbReference type="InterPro" id="IPR035979">
    <property type="entry name" value="RBD_domain_sf"/>
</dbReference>
<dbReference type="InterPro" id="IPR006941">
    <property type="entry name" value="RNase_CAF1"/>
</dbReference>